<evidence type="ECO:0000313" key="2">
    <source>
        <dbReference type="Proteomes" id="UP000219788"/>
    </source>
</evidence>
<dbReference type="InterPro" id="IPR009679">
    <property type="entry name" value="Phage_186_CII-like"/>
</dbReference>
<dbReference type="OrthoDB" id="6418490at2"/>
<organism evidence="1 2">
    <name type="scientific">Edwardsiella tarda</name>
    <dbReference type="NCBI Taxonomy" id="636"/>
    <lineage>
        <taxon>Bacteria</taxon>
        <taxon>Pseudomonadati</taxon>
        <taxon>Pseudomonadota</taxon>
        <taxon>Gammaproteobacteria</taxon>
        <taxon>Enterobacterales</taxon>
        <taxon>Hafniaceae</taxon>
        <taxon>Edwardsiella</taxon>
    </lineage>
</organism>
<dbReference type="EMBL" id="PDDV01000008">
    <property type="protein sequence ID" value="PEH74146.1"/>
    <property type="molecule type" value="Genomic_DNA"/>
</dbReference>
<gene>
    <name evidence="1" type="ORF">CRM76_01685</name>
</gene>
<sequence>MFDYQTSKHAHFDAACRAFSLAHNLEDVADAIGMRSAQVLRNKLNPEQPHQLTVAEVIAITDYTEDARLLDGLLAQIGCLPAVPINEATPGNLPVCTLNVTASVGEIAAHAVSPEPMTAARRNTILDRANAAIRNLSLIALSIEARAQSTPMMAAAIDIANAVVPTAI</sequence>
<accession>A0A2A7U6W4</accession>
<reference evidence="2" key="1">
    <citation type="submission" date="2017-09" db="EMBL/GenBank/DDBJ databases">
        <title>FDA dAtabase for Regulatory Grade micrObial Sequences (FDA-ARGOS): Supporting development and validation of Infectious Disease Dx tests.</title>
        <authorList>
            <person name="Goldberg B."/>
            <person name="Campos J."/>
            <person name="Tallon L."/>
            <person name="Sadzewicz L."/>
            <person name="Ott S."/>
            <person name="Zhao X."/>
            <person name="Nagaraj S."/>
            <person name="Vavikolanu K."/>
            <person name="Aluvathingal J."/>
            <person name="Nadendla S."/>
            <person name="Geyer C."/>
            <person name="Sichtig H."/>
        </authorList>
    </citation>
    <scope>NUCLEOTIDE SEQUENCE [LARGE SCALE GENOMIC DNA]</scope>
    <source>
        <strain evidence="2">FDAARGOS_370</strain>
    </source>
</reference>
<evidence type="ECO:0008006" key="3">
    <source>
        <dbReference type="Google" id="ProtNLM"/>
    </source>
</evidence>
<name>A0A2A7U6W4_EDWTA</name>
<dbReference type="RefSeq" id="WP_077999997.1">
    <property type="nucleotide sequence ID" value="NZ_AP028090.1"/>
</dbReference>
<dbReference type="GO" id="GO:0003677">
    <property type="term" value="F:DNA binding"/>
    <property type="evidence" value="ECO:0007669"/>
    <property type="project" value="InterPro"/>
</dbReference>
<protein>
    <recommendedName>
        <fullName evidence="3">Phage regulatory CII family protein</fullName>
    </recommendedName>
</protein>
<evidence type="ECO:0000313" key="1">
    <source>
        <dbReference type="EMBL" id="PEH74146.1"/>
    </source>
</evidence>
<proteinExistence type="predicted"/>
<dbReference type="Pfam" id="PF06892">
    <property type="entry name" value="Phage_CP76"/>
    <property type="match status" value="1"/>
</dbReference>
<dbReference type="Proteomes" id="UP000219788">
    <property type="component" value="Unassembled WGS sequence"/>
</dbReference>
<comment type="caution">
    <text evidence="1">The sequence shown here is derived from an EMBL/GenBank/DDBJ whole genome shotgun (WGS) entry which is preliminary data.</text>
</comment>
<dbReference type="AlphaFoldDB" id="A0A2A7U6W4"/>